<evidence type="ECO:0000313" key="4">
    <source>
        <dbReference type="Proteomes" id="UP000054217"/>
    </source>
</evidence>
<dbReference type="InterPro" id="IPR046700">
    <property type="entry name" value="DUF6570"/>
</dbReference>
<feature type="non-terminal residue" evidence="3">
    <location>
        <position position="1177"/>
    </location>
</feature>
<accession>A0A0C3IB21</accession>
<dbReference type="EMBL" id="KN832106">
    <property type="protein sequence ID" value="KIN94267.1"/>
    <property type="molecule type" value="Genomic_DNA"/>
</dbReference>
<protein>
    <submittedName>
        <fullName evidence="3">Uncharacterized protein</fullName>
    </submittedName>
</protein>
<name>A0A0C3IB21_PISTI</name>
<dbReference type="STRING" id="870435.A0A0C3IB21"/>
<dbReference type="Proteomes" id="UP000054217">
    <property type="component" value="Unassembled WGS sequence"/>
</dbReference>
<dbReference type="Pfam" id="PF14214">
    <property type="entry name" value="Helitron_like_N"/>
    <property type="match status" value="1"/>
</dbReference>
<reference evidence="4" key="2">
    <citation type="submission" date="2015-01" db="EMBL/GenBank/DDBJ databases">
        <title>Evolutionary Origins and Diversification of the Mycorrhizal Mutualists.</title>
        <authorList>
            <consortium name="DOE Joint Genome Institute"/>
            <consortium name="Mycorrhizal Genomics Consortium"/>
            <person name="Kohler A."/>
            <person name="Kuo A."/>
            <person name="Nagy L.G."/>
            <person name="Floudas D."/>
            <person name="Copeland A."/>
            <person name="Barry K.W."/>
            <person name="Cichocki N."/>
            <person name="Veneault-Fourrey C."/>
            <person name="LaButti K."/>
            <person name="Lindquist E.A."/>
            <person name="Lipzen A."/>
            <person name="Lundell T."/>
            <person name="Morin E."/>
            <person name="Murat C."/>
            <person name="Riley R."/>
            <person name="Ohm R."/>
            <person name="Sun H."/>
            <person name="Tunlid A."/>
            <person name="Henrissat B."/>
            <person name="Grigoriev I.V."/>
            <person name="Hibbett D.S."/>
            <person name="Martin F."/>
        </authorList>
    </citation>
    <scope>NUCLEOTIDE SEQUENCE [LARGE SCALE GENOMIC DNA]</scope>
    <source>
        <strain evidence="4">Marx 270</strain>
    </source>
</reference>
<gene>
    <name evidence="3" type="ORF">M404DRAFT_168757</name>
</gene>
<feature type="domain" description="Helitron helicase-like" evidence="1">
    <location>
        <begin position="524"/>
        <end position="728"/>
    </location>
</feature>
<dbReference type="AlphaFoldDB" id="A0A0C3IB21"/>
<dbReference type="HOGENOM" id="CLU_010736_0_0_1"/>
<reference evidence="3 4" key="1">
    <citation type="submission" date="2014-04" db="EMBL/GenBank/DDBJ databases">
        <authorList>
            <consortium name="DOE Joint Genome Institute"/>
            <person name="Kuo A."/>
            <person name="Kohler A."/>
            <person name="Costa M.D."/>
            <person name="Nagy L.G."/>
            <person name="Floudas D."/>
            <person name="Copeland A."/>
            <person name="Barry K.W."/>
            <person name="Cichocki N."/>
            <person name="Veneault-Fourrey C."/>
            <person name="LaButti K."/>
            <person name="Lindquist E.A."/>
            <person name="Lipzen A."/>
            <person name="Lundell T."/>
            <person name="Morin E."/>
            <person name="Murat C."/>
            <person name="Sun H."/>
            <person name="Tunlid A."/>
            <person name="Henrissat B."/>
            <person name="Grigoriev I.V."/>
            <person name="Hibbett D.S."/>
            <person name="Martin F."/>
            <person name="Nordberg H.P."/>
            <person name="Cantor M.N."/>
            <person name="Hua S.X."/>
        </authorList>
    </citation>
    <scope>NUCLEOTIDE SEQUENCE [LARGE SCALE GENOMIC DNA]</scope>
    <source>
        <strain evidence="3 4">Marx 270</strain>
    </source>
</reference>
<dbReference type="InterPro" id="IPR025476">
    <property type="entry name" value="Helitron_helicase-like"/>
</dbReference>
<sequence length="1177" mass="132924">MGSVYPRGPLLICHANSVREFVEQYPYLTSKAIKSIAQYHGVLLRQHLRRHVCLDALRGHECIADCLSLFYVFRQLRTARRGRCLAPALTPAISLERNLAGVRAIQRGNTQARRQRTVTGGQGEQYSYPPIVSTSEKLDIIRDWQKNMSPQHLAEDVCAVCAQMVSCRDLIDIFPTTEMLSVLRNDWLPTACLPRTYDLAKYCGAILCSRGMRCLDNLAEVRVCPSCQKPLAARTPQQPKDAIANFQYYAHLELPQEVRDSIVSASSLELMLVAACRATVITHHYQTKSIRGGRVPEEASQRFNRGNVALLPQDPSALSKVLPPARSDLRGAVCVVFAGGAFRPSPEVLRKFPPVLVSRTRVKCMIEFLISNNKWYMERGITFSAENMASLVSGEEDTGVLQGIEITHLRSESGNAEPDERVDWSVLAHELVTETVAYSDGDRSERSRRAMKATALAHALSHKKFLVSRAGSELMNEDSPGFMTAVFPHLDPWGIGGFNHPARRPDQQISFRRQLRNLLWQVDSPFARDATFPFICWNILQKRAASENTAFCIPSARRHSLVKDVREAESNIISLAEKLERNPKANVDSVAERGALRLFRELNVICRSLPGSDGYKLCRRNEIRSLTRRLGTPAFFLTLNPHDVTNILVAHFGGIHVSRWREMSAYDRAVFVASHPAAAAKAFDVVIRGFIDVVVKYNKGAGLFGKCSGYYGTVEAQGRGTLHCHMLLWVEGHPNPERLRSMIVDDEHFESLLFQWLEDLIKCELPGTHPESVNPAETNPVKPVRRDVDLDPRLQLPPQIAEHGEEAFLDAYQDFVRRLAIECNWHEHTPTCFKHLRPGEEPGDENCRMRIDGTVRMQSSVDPETQSILLRRLHPRINNYNDITLFLLQCNMDIKFVGSGAAAKALTYYISDYITKNDLQVHVGLQAIRAAIDSHRRLFTNDVETSSSVRERNLLTKTVNAMMGRREVSHQQVMSYLIGGGDFYTAHDFRTVRFHEFVDIAIAHEQHIDGDCDCETGSTPDCPGNLYGSTCTAHTSRGSLSVMSETLDYLMRPTISPFECMSLWQFLEQTQKPRSGTTERPAYSRRFRAVFASETHPQFSTHELCIRNTFVVPVLLGDSIPLPRKSDHRMEHFCRAMLLLFRPWRNPSELLEGYSCWTEAFDAHQFSETSSQIISNF</sequence>
<evidence type="ECO:0000313" key="3">
    <source>
        <dbReference type="EMBL" id="KIN94267.1"/>
    </source>
</evidence>
<dbReference type="Pfam" id="PF20209">
    <property type="entry name" value="DUF6570"/>
    <property type="match status" value="1"/>
</dbReference>
<evidence type="ECO:0000259" key="1">
    <source>
        <dbReference type="Pfam" id="PF14214"/>
    </source>
</evidence>
<feature type="domain" description="DUF6570" evidence="2">
    <location>
        <begin position="237"/>
        <end position="388"/>
    </location>
</feature>
<dbReference type="InParanoid" id="A0A0C3IB21"/>
<proteinExistence type="predicted"/>
<evidence type="ECO:0000259" key="2">
    <source>
        <dbReference type="Pfam" id="PF20209"/>
    </source>
</evidence>
<keyword evidence="4" id="KW-1185">Reference proteome</keyword>
<dbReference type="OrthoDB" id="3267861at2759"/>
<organism evidence="3 4">
    <name type="scientific">Pisolithus tinctorius Marx 270</name>
    <dbReference type="NCBI Taxonomy" id="870435"/>
    <lineage>
        <taxon>Eukaryota</taxon>
        <taxon>Fungi</taxon>
        <taxon>Dikarya</taxon>
        <taxon>Basidiomycota</taxon>
        <taxon>Agaricomycotina</taxon>
        <taxon>Agaricomycetes</taxon>
        <taxon>Agaricomycetidae</taxon>
        <taxon>Boletales</taxon>
        <taxon>Sclerodermatineae</taxon>
        <taxon>Pisolithaceae</taxon>
        <taxon>Pisolithus</taxon>
    </lineage>
</organism>